<dbReference type="Proteomes" id="UP000654913">
    <property type="component" value="Chromosome 6"/>
</dbReference>
<name>A0A7R7XV47_9EURO</name>
<proteinExistence type="predicted"/>
<feature type="region of interest" description="Disordered" evidence="1">
    <location>
        <begin position="14"/>
        <end position="39"/>
    </location>
</feature>
<dbReference type="KEGG" id="apuu:APUU_60407A"/>
<dbReference type="GeneID" id="64977364"/>
<evidence type="ECO:0000256" key="1">
    <source>
        <dbReference type="SAM" id="MobiDB-lite"/>
    </source>
</evidence>
<evidence type="ECO:0000313" key="2">
    <source>
        <dbReference type="EMBL" id="BCS27359.1"/>
    </source>
</evidence>
<dbReference type="RefSeq" id="XP_041559553.1">
    <property type="nucleotide sequence ID" value="XM_041693643.1"/>
</dbReference>
<evidence type="ECO:0000313" key="3">
    <source>
        <dbReference type="Proteomes" id="UP000654913"/>
    </source>
</evidence>
<sequence>MEIHHAHLAVEYEVENLDDSSEIEDSDDPCDIDDPQTIGDPDEIDQIEIAALPQTQPKSFTGIEDPTITEKRRRAKRQHATYIRWIEKMTREQKEALRQYRRVNNRDWRARHVERIKSDEYRAKMRE</sequence>
<reference evidence="2" key="2">
    <citation type="submission" date="2021-02" db="EMBL/GenBank/DDBJ databases">
        <title>Aspergillus puulaauensis MK2 genome sequence.</title>
        <authorList>
            <person name="Futagami T."/>
            <person name="Mori K."/>
            <person name="Kadooka C."/>
            <person name="Tanaka T."/>
        </authorList>
    </citation>
    <scope>NUCLEOTIDE SEQUENCE</scope>
    <source>
        <strain evidence="2">MK2</strain>
    </source>
</reference>
<organism evidence="2 3">
    <name type="scientific">Aspergillus puulaauensis</name>
    <dbReference type="NCBI Taxonomy" id="1220207"/>
    <lineage>
        <taxon>Eukaryota</taxon>
        <taxon>Fungi</taxon>
        <taxon>Dikarya</taxon>
        <taxon>Ascomycota</taxon>
        <taxon>Pezizomycotina</taxon>
        <taxon>Eurotiomycetes</taxon>
        <taxon>Eurotiomycetidae</taxon>
        <taxon>Eurotiales</taxon>
        <taxon>Aspergillaceae</taxon>
        <taxon>Aspergillus</taxon>
    </lineage>
</organism>
<dbReference type="EMBL" id="AP024448">
    <property type="protein sequence ID" value="BCS27359.1"/>
    <property type="molecule type" value="Genomic_DNA"/>
</dbReference>
<protein>
    <submittedName>
        <fullName evidence="2">Uncharacterized protein</fullName>
    </submittedName>
</protein>
<accession>A0A7R7XV47</accession>
<reference evidence="2" key="1">
    <citation type="submission" date="2021-01" db="EMBL/GenBank/DDBJ databases">
        <authorList>
            <consortium name="Aspergillus puulaauensis MK2 genome sequencing consortium"/>
            <person name="Kazuki M."/>
            <person name="Futagami T."/>
        </authorList>
    </citation>
    <scope>NUCLEOTIDE SEQUENCE</scope>
    <source>
        <strain evidence="2">MK2</strain>
    </source>
</reference>
<gene>
    <name evidence="2" type="ORF">APUU_60407A</name>
</gene>
<keyword evidence="3" id="KW-1185">Reference proteome</keyword>
<dbReference type="AlphaFoldDB" id="A0A7R7XV47"/>
<feature type="region of interest" description="Disordered" evidence="1">
    <location>
        <begin position="54"/>
        <end position="75"/>
    </location>
</feature>